<dbReference type="InterPro" id="IPR052155">
    <property type="entry name" value="Biofilm_reg_signaling"/>
</dbReference>
<dbReference type="Pfam" id="PF08447">
    <property type="entry name" value="PAS_3"/>
    <property type="match status" value="1"/>
</dbReference>
<dbReference type="InterPro" id="IPR043128">
    <property type="entry name" value="Rev_trsase/Diguanyl_cyclase"/>
</dbReference>
<dbReference type="Pfam" id="PF08448">
    <property type="entry name" value="PAS_4"/>
    <property type="match status" value="1"/>
</dbReference>
<dbReference type="FunFam" id="3.30.70.270:FF:000001">
    <property type="entry name" value="Diguanylate cyclase domain protein"/>
    <property type="match status" value="1"/>
</dbReference>
<feature type="domain" description="EAL" evidence="4">
    <location>
        <begin position="687"/>
        <end position="943"/>
    </location>
</feature>
<keyword evidence="1" id="KW-0175">Coiled coil</keyword>
<dbReference type="SMART" id="SM00052">
    <property type="entry name" value="EAL"/>
    <property type="match status" value="1"/>
</dbReference>
<dbReference type="InterPro" id="IPR013656">
    <property type="entry name" value="PAS_4"/>
</dbReference>
<dbReference type="Gene3D" id="3.30.450.20">
    <property type="entry name" value="PAS domain"/>
    <property type="match status" value="4"/>
</dbReference>
<evidence type="ECO:0000256" key="1">
    <source>
        <dbReference type="SAM" id="Coils"/>
    </source>
</evidence>
<organism evidence="6 7">
    <name type="scientific">Fundidesulfovibrio magnetotacticus</name>
    <dbReference type="NCBI Taxonomy" id="2730080"/>
    <lineage>
        <taxon>Bacteria</taxon>
        <taxon>Pseudomonadati</taxon>
        <taxon>Thermodesulfobacteriota</taxon>
        <taxon>Desulfovibrionia</taxon>
        <taxon>Desulfovibrionales</taxon>
        <taxon>Desulfovibrionaceae</taxon>
        <taxon>Fundidesulfovibrio</taxon>
    </lineage>
</organism>
<dbReference type="GO" id="GO:0006355">
    <property type="term" value="P:regulation of DNA-templated transcription"/>
    <property type="evidence" value="ECO:0007669"/>
    <property type="project" value="InterPro"/>
</dbReference>
<dbReference type="PROSITE" id="PS50887">
    <property type="entry name" value="GGDEF"/>
    <property type="match status" value="1"/>
</dbReference>
<dbReference type="CDD" id="cd01948">
    <property type="entry name" value="EAL"/>
    <property type="match status" value="1"/>
</dbReference>
<dbReference type="CDD" id="cd01949">
    <property type="entry name" value="GGDEF"/>
    <property type="match status" value="1"/>
</dbReference>
<dbReference type="PANTHER" id="PTHR44757:SF2">
    <property type="entry name" value="BIOFILM ARCHITECTURE MAINTENANCE PROTEIN MBAA"/>
    <property type="match status" value="1"/>
</dbReference>
<dbReference type="SMART" id="SM00086">
    <property type="entry name" value="PAC"/>
    <property type="match status" value="3"/>
</dbReference>
<dbReference type="InterPro" id="IPR013655">
    <property type="entry name" value="PAS_fold_3"/>
</dbReference>
<dbReference type="InterPro" id="IPR035919">
    <property type="entry name" value="EAL_sf"/>
</dbReference>
<reference evidence="6 7" key="1">
    <citation type="submission" date="2020-04" db="EMBL/GenBank/DDBJ databases">
        <authorList>
            <consortium name="Desulfovibrio sp. FSS-1 genome sequencing consortium"/>
            <person name="Shimoshige H."/>
            <person name="Kobayashi H."/>
            <person name="Maekawa T."/>
        </authorList>
    </citation>
    <scope>NUCLEOTIDE SEQUENCE [LARGE SCALE GENOMIC DNA]</scope>
    <source>
        <strain evidence="6 7">SIID29052-01</strain>
    </source>
</reference>
<dbReference type="SUPFAM" id="SSF55073">
    <property type="entry name" value="Nucleotide cyclase"/>
    <property type="match status" value="1"/>
</dbReference>
<dbReference type="PROSITE" id="PS50112">
    <property type="entry name" value="PAS"/>
    <property type="match status" value="3"/>
</dbReference>
<proteinExistence type="predicted"/>
<gene>
    <name evidence="6" type="ORF">NNJEOMEG_01055</name>
</gene>
<dbReference type="Gene3D" id="3.20.20.450">
    <property type="entry name" value="EAL domain"/>
    <property type="match status" value="1"/>
</dbReference>
<dbReference type="InterPro" id="IPR001610">
    <property type="entry name" value="PAC"/>
</dbReference>
<dbReference type="InterPro" id="IPR029787">
    <property type="entry name" value="Nucleotide_cyclase"/>
</dbReference>
<evidence type="ECO:0000259" key="3">
    <source>
        <dbReference type="PROSITE" id="PS50113"/>
    </source>
</evidence>
<dbReference type="Pfam" id="PF13426">
    <property type="entry name" value="PAS_9"/>
    <property type="match status" value="1"/>
</dbReference>
<dbReference type="SMART" id="SM00091">
    <property type="entry name" value="PAS"/>
    <property type="match status" value="4"/>
</dbReference>
<feature type="domain" description="PAC" evidence="3">
    <location>
        <begin position="208"/>
        <end position="260"/>
    </location>
</feature>
<reference evidence="6 7" key="2">
    <citation type="submission" date="2020-05" db="EMBL/GenBank/DDBJ databases">
        <title>Draft genome sequence of Desulfovibrio sp. strainFSS-1.</title>
        <authorList>
            <person name="Shimoshige H."/>
            <person name="Kobayashi H."/>
            <person name="Maekawa T."/>
        </authorList>
    </citation>
    <scope>NUCLEOTIDE SEQUENCE [LARGE SCALE GENOMIC DNA]</scope>
    <source>
        <strain evidence="6 7">SIID29052-01</strain>
    </source>
</reference>
<dbReference type="Gene3D" id="3.30.70.270">
    <property type="match status" value="1"/>
</dbReference>
<dbReference type="InterPro" id="IPR001633">
    <property type="entry name" value="EAL_dom"/>
</dbReference>
<dbReference type="GO" id="GO:0003824">
    <property type="term" value="F:catalytic activity"/>
    <property type="evidence" value="ECO:0007669"/>
    <property type="project" value="UniProtKB-ARBA"/>
</dbReference>
<dbReference type="PROSITE" id="PS50883">
    <property type="entry name" value="EAL"/>
    <property type="match status" value="1"/>
</dbReference>
<name>A0A6V8LNG1_9BACT</name>
<dbReference type="SMART" id="SM00267">
    <property type="entry name" value="GGDEF"/>
    <property type="match status" value="1"/>
</dbReference>
<evidence type="ECO:0000313" key="6">
    <source>
        <dbReference type="EMBL" id="GFK93224.1"/>
    </source>
</evidence>
<dbReference type="NCBIfam" id="TIGR00229">
    <property type="entry name" value="sensory_box"/>
    <property type="match status" value="4"/>
</dbReference>
<feature type="domain" description="PAS" evidence="2">
    <location>
        <begin position="8"/>
        <end position="78"/>
    </location>
</feature>
<dbReference type="PROSITE" id="PS50113">
    <property type="entry name" value="PAC"/>
    <property type="match status" value="3"/>
</dbReference>
<dbReference type="InterPro" id="IPR000700">
    <property type="entry name" value="PAS-assoc_C"/>
</dbReference>
<dbReference type="Proteomes" id="UP000494245">
    <property type="component" value="Unassembled WGS sequence"/>
</dbReference>
<evidence type="ECO:0000313" key="7">
    <source>
        <dbReference type="Proteomes" id="UP000494245"/>
    </source>
</evidence>
<feature type="domain" description="GGDEF" evidence="5">
    <location>
        <begin position="546"/>
        <end position="679"/>
    </location>
</feature>
<dbReference type="RefSeq" id="WP_173082021.1">
    <property type="nucleotide sequence ID" value="NZ_BLTE01000003.1"/>
</dbReference>
<feature type="domain" description="PAC" evidence="3">
    <location>
        <begin position="338"/>
        <end position="388"/>
    </location>
</feature>
<evidence type="ECO:0000259" key="5">
    <source>
        <dbReference type="PROSITE" id="PS50887"/>
    </source>
</evidence>
<protein>
    <submittedName>
        <fullName evidence="6">Putative signaling protein</fullName>
    </submittedName>
</protein>
<accession>A0A6V8LNG1</accession>
<dbReference type="InterPro" id="IPR013767">
    <property type="entry name" value="PAS_fold"/>
</dbReference>
<feature type="domain" description="PAS" evidence="2">
    <location>
        <begin position="133"/>
        <end position="174"/>
    </location>
</feature>
<dbReference type="Pfam" id="PF00989">
    <property type="entry name" value="PAS"/>
    <property type="match status" value="1"/>
</dbReference>
<dbReference type="SUPFAM" id="SSF55785">
    <property type="entry name" value="PYP-like sensor domain (PAS domain)"/>
    <property type="match status" value="4"/>
</dbReference>
<dbReference type="SUPFAM" id="SSF141868">
    <property type="entry name" value="EAL domain-like"/>
    <property type="match status" value="1"/>
</dbReference>
<feature type="coiled-coil region" evidence="1">
    <location>
        <begin position="116"/>
        <end position="143"/>
    </location>
</feature>
<dbReference type="NCBIfam" id="TIGR00254">
    <property type="entry name" value="GGDEF"/>
    <property type="match status" value="1"/>
</dbReference>
<sequence length="945" mass="105598">MTGGQTFDAENFLSLFEEVPVAVCLIDAADRALKVNKAFERLFGYRREEIEGRPLLGLVIPLGRENEVATLAEGVRRGGKGRLETTRRRSDGSHVQVAVTLFPASGRSGEERFFAVYNDLQELRDAEKDLRRAQDKYQAFFENAAEGIFQSTPGGGYIVVNPALARIYGYNSPEDLMNSLRDIERELYADPGRRDDFIRAITAAGEVRDFESRVRRKDGSVIWISENARVVRRPDGSLDFFEGTVTDVTARREAEEALKASSERYRSLVKSASDGILTLKDTAVVSTNLRARELFGFDEDEIPGLCLENLLPPVQPDGRPSGQVARELLDKALAGAPQKIEWVHQRKDAAWFHAEVSLNRFDAHGETFLTAVVRDISERKRTEAALERERAHLKLLFESSPQAMVLLSPEGRVLNVNPAFTRLFGYPSADVAGEFNRNLIVPEHLAAEAASFNAQVNAGRFVSKETVRRAKNGTLIPVSVLGYPIELGGRIEGIYYIYEDITERKSFEDQLTHQAFHDGLTGLPNRNLFTERLNRAMERSKRRMGYNFAVLLLDLDRFKRINDSLGHLAGDILLKGIARRLESCVRSVDTVARLGGDEFAVLLEEFATSREVIDVADRIRHVLDKPFTISGNEVYCGASIGIVLKTQGYTTAEDILRDSDIAMYRSKESGKDRLAFTRRMHALAVENLRMENELRQGLKNGDLTLHYQPIYSLPGRVLQGFEALARWKHPTLGMIPPARFIPLAEETGLIEPLGEWALAEAMLRLGRWRELLPQARSLYMTANISSKQFRQTDLVESIRLGLSAHHIPPHLFKLEITESVIMRDAKTSGDKLGKLKNLGVHLLVDDFGTGYSSLSYLQRFPIDGLKIDRSFVSGQGDARENREIVRTIVSLARNLELDVVAEGVETREQLESVAALGCLSAQGYLFSPPVDAASAERLIRLAGQG</sequence>
<evidence type="ECO:0000259" key="4">
    <source>
        <dbReference type="PROSITE" id="PS50883"/>
    </source>
</evidence>
<feature type="domain" description="PAC" evidence="3">
    <location>
        <begin position="81"/>
        <end position="132"/>
    </location>
</feature>
<keyword evidence="7" id="KW-1185">Reference proteome</keyword>
<comment type="caution">
    <text evidence="6">The sequence shown here is derived from an EMBL/GenBank/DDBJ whole genome shotgun (WGS) entry which is preliminary data.</text>
</comment>
<dbReference type="InterPro" id="IPR000014">
    <property type="entry name" value="PAS"/>
</dbReference>
<dbReference type="InterPro" id="IPR000160">
    <property type="entry name" value="GGDEF_dom"/>
</dbReference>
<dbReference type="Pfam" id="PF00563">
    <property type="entry name" value="EAL"/>
    <property type="match status" value="1"/>
</dbReference>
<dbReference type="CDD" id="cd00130">
    <property type="entry name" value="PAS"/>
    <property type="match status" value="4"/>
</dbReference>
<dbReference type="EMBL" id="BLTE01000003">
    <property type="protein sequence ID" value="GFK93224.1"/>
    <property type="molecule type" value="Genomic_DNA"/>
</dbReference>
<dbReference type="Pfam" id="PF00990">
    <property type="entry name" value="GGDEF"/>
    <property type="match status" value="1"/>
</dbReference>
<dbReference type="InterPro" id="IPR035965">
    <property type="entry name" value="PAS-like_dom_sf"/>
</dbReference>
<feature type="domain" description="PAS" evidence="2">
    <location>
        <begin position="389"/>
        <end position="459"/>
    </location>
</feature>
<dbReference type="AlphaFoldDB" id="A0A6V8LNG1"/>
<evidence type="ECO:0000259" key="2">
    <source>
        <dbReference type="PROSITE" id="PS50112"/>
    </source>
</evidence>
<dbReference type="PANTHER" id="PTHR44757">
    <property type="entry name" value="DIGUANYLATE CYCLASE DGCP"/>
    <property type="match status" value="1"/>
</dbReference>